<dbReference type="Proteomes" id="UP000016511">
    <property type="component" value="Unassembled WGS sequence"/>
</dbReference>
<sequence>MYPIRCIYQDNKLYLFKQESFKYDSLIFPAFPLPVKIRWLINHQNRMNNIYTKMVDMMSIDETTYHDICMISHGSHMPYHGIYTISRDGHMPYHGIYTISRDSHMPYHGIYMTSRDSHMPYHDIYMTSRDSHMPYHGIYTISRDGHMPYHGIYTISHGNHMPYHDIYMISRDSHMLYHDIYMIHHDNDYFCLYNSCLNSCYREACVHENCSYPYNRTEKHKTF</sequence>
<comment type="caution">
    <text evidence="1">The sequence shown here is derived from an EMBL/GenBank/DDBJ whole genome shotgun (WGS) entry which is preliminary data.</text>
</comment>
<evidence type="ECO:0000313" key="2">
    <source>
        <dbReference type="Proteomes" id="UP000016511"/>
    </source>
</evidence>
<evidence type="ECO:0000313" key="1">
    <source>
        <dbReference type="EMBL" id="ERI09871.1"/>
    </source>
</evidence>
<reference evidence="1 2" key="1">
    <citation type="submission" date="2013-08" db="EMBL/GenBank/DDBJ databases">
        <authorList>
            <person name="Weinstock G."/>
            <person name="Sodergren E."/>
            <person name="Wylie T."/>
            <person name="Fulton L."/>
            <person name="Fulton R."/>
            <person name="Fronick C."/>
            <person name="O'Laughlin M."/>
            <person name="Godfrey J."/>
            <person name="Miner T."/>
            <person name="Herter B."/>
            <person name="Appelbaum E."/>
            <person name="Cordes M."/>
            <person name="Lek S."/>
            <person name="Wollam A."/>
            <person name="Pepin K.H."/>
            <person name="Palsikar V.B."/>
            <person name="Mitreva M."/>
            <person name="Wilson R.K."/>
        </authorList>
    </citation>
    <scope>NUCLEOTIDE SEQUENCE [LARGE SCALE GENOMIC DNA]</scope>
    <source>
        <strain evidence="1 2">ATCC 12856</strain>
    </source>
</reference>
<dbReference type="HOGENOM" id="CLU_1238101_0_0_9"/>
<keyword evidence="2" id="KW-1185">Reference proteome</keyword>
<dbReference type="EMBL" id="AWSJ01000132">
    <property type="protein sequence ID" value="ERI09871.1"/>
    <property type="molecule type" value="Genomic_DNA"/>
</dbReference>
<dbReference type="AlphaFoldDB" id="U1YGG6"/>
<protein>
    <submittedName>
        <fullName evidence="1">Uncharacterized protein</fullName>
    </submittedName>
</protein>
<gene>
    <name evidence="1" type="ORF">HMPREF0083_02040</name>
</gene>
<proteinExistence type="predicted"/>
<accession>U1YGG6</accession>
<dbReference type="STRING" id="649747.HMPREF0083_02040"/>
<organism evidence="1 2">
    <name type="scientific">Aneurinibacillus aneurinilyticus ATCC 12856</name>
    <dbReference type="NCBI Taxonomy" id="649747"/>
    <lineage>
        <taxon>Bacteria</taxon>
        <taxon>Bacillati</taxon>
        <taxon>Bacillota</taxon>
        <taxon>Bacilli</taxon>
        <taxon>Bacillales</taxon>
        <taxon>Paenibacillaceae</taxon>
        <taxon>Aneurinibacillus group</taxon>
        <taxon>Aneurinibacillus</taxon>
    </lineage>
</organism>
<name>U1YGG6_ANEAE</name>
<dbReference type="PATRIC" id="fig|649747.3.peg.1843"/>